<dbReference type="InterPro" id="IPR006665">
    <property type="entry name" value="OmpA-like"/>
</dbReference>
<comment type="subcellular location">
    <subcellularLocation>
        <location evidence="1">Cell outer membrane</location>
    </subcellularLocation>
</comment>
<keyword evidence="2 4" id="KW-0472">Membrane</keyword>
<dbReference type="PRINTS" id="PR01021">
    <property type="entry name" value="OMPADOMAIN"/>
</dbReference>
<dbReference type="PANTHER" id="PTHR30329">
    <property type="entry name" value="STATOR ELEMENT OF FLAGELLAR MOTOR COMPLEX"/>
    <property type="match status" value="1"/>
</dbReference>
<dbReference type="InterPro" id="IPR006664">
    <property type="entry name" value="OMP_bac"/>
</dbReference>
<dbReference type="Gene3D" id="3.30.1330.60">
    <property type="entry name" value="OmpA-like domain"/>
    <property type="match status" value="1"/>
</dbReference>
<feature type="region of interest" description="Disordered" evidence="5">
    <location>
        <begin position="356"/>
        <end position="380"/>
    </location>
</feature>
<dbReference type="Proteomes" id="UP000624703">
    <property type="component" value="Unassembled WGS sequence"/>
</dbReference>
<evidence type="ECO:0000256" key="5">
    <source>
        <dbReference type="SAM" id="MobiDB-lite"/>
    </source>
</evidence>
<evidence type="ECO:0000256" key="4">
    <source>
        <dbReference type="PROSITE-ProRule" id="PRU00473"/>
    </source>
</evidence>
<proteinExistence type="predicted"/>
<dbReference type="PANTHER" id="PTHR30329:SF21">
    <property type="entry name" value="LIPOPROTEIN YIAD-RELATED"/>
    <property type="match status" value="1"/>
</dbReference>
<gene>
    <name evidence="7" type="ORF">JIN82_03855</name>
</gene>
<dbReference type="InterPro" id="IPR036737">
    <property type="entry name" value="OmpA-like_sf"/>
</dbReference>
<keyword evidence="8" id="KW-1185">Reference proteome</keyword>
<dbReference type="InterPro" id="IPR006690">
    <property type="entry name" value="OMPA-like_CS"/>
</dbReference>
<sequence length="392" mass="42769">MNQKGGDELANNEPEVAAEPDFSSGAELDGSDTIDQDILDELDRVMALADERGDISAVLQALGDSGLTSDQQQKVAALAKAAKLKSRLKRVAPQDGMEEVWELELENGETLQFAKVGEKYEVLPAAPASGQQPAEADGQPELAAKTGSEAVAGSFVKAVSELDVERARGFIDLSKVSYAKLVGMCILFEEGEYGLRDRMPVRKMFERETRAGYLVHLRDKAGTSAMFALSLERADASDTWKVVEVNLDKLLENYSQQYAGGDSYYTPLVVNPKGGDSVLVYFDYEEKELTPRSKRQLSVVGDILKQDRVKTLVISGHTDALGSDAYNLNLSQQRALAVKAYFVELGVPEAQIKTKSLGRMAPRAPNTKDDGSDDPIGRRANRRAEILLDFEG</sequence>
<dbReference type="Pfam" id="PF00691">
    <property type="entry name" value="OmpA"/>
    <property type="match status" value="1"/>
</dbReference>
<accession>A0A8J7SI44</accession>
<dbReference type="PROSITE" id="PS01068">
    <property type="entry name" value="OMPA_1"/>
    <property type="match status" value="1"/>
</dbReference>
<keyword evidence="3" id="KW-0998">Cell outer membrane</keyword>
<name>A0A8J7SI44_9BACT</name>
<feature type="domain" description="OmpA-like" evidence="6">
    <location>
        <begin position="269"/>
        <end position="392"/>
    </location>
</feature>
<dbReference type="AlphaFoldDB" id="A0A8J7SI44"/>
<organism evidence="7 8">
    <name type="scientific">Persicirhabdus sediminis</name>
    <dbReference type="NCBI Taxonomy" id="454144"/>
    <lineage>
        <taxon>Bacteria</taxon>
        <taxon>Pseudomonadati</taxon>
        <taxon>Verrucomicrobiota</taxon>
        <taxon>Verrucomicrobiia</taxon>
        <taxon>Verrucomicrobiales</taxon>
        <taxon>Verrucomicrobiaceae</taxon>
        <taxon>Persicirhabdus</taxon>
    </lineage>
</organism>
<feature type="region of interest" description="Disordered" evidence="5">
    <location>
        <begin position="1"/>
        <end position="33"/>
    </location>
</feature>
<dbReference type="SUPFAM" id="SSF103088">
    <property type="entry name" value="OmpA-like"/>
    <property type="match status" value="1"/>
</dbReference>
<evidence type="ECO:0000256" key="3">
    <source>
        <dbReference type="ARBA" id="ARBA00023237"/>
    </source>
</evidence>
<comment type="caution">
    <text evidence="7">The sequence shown here is derived from an EMBL/GenBank/DDBJ whole genome shotgun (WGS) entry which is preliminary data.</text>
</comment>
<reference evidence="7" key="1">
    <citation type="submission" date="2021-01" db="EMBL/GenBank/DDBJ databases">
        <title>Modified the classification status of verrucomicrobia.</title>
        <authorList>
            <person name="Feng X."/>
        </authorList>
    </citation>
    <scope>NUCLEOTIDE SEQUENCE</scope>
    <source>
        <strain evidence="7">_KCTC 22039</strain>
    </source>
</reference>
<evidence type="ECO:0000313" key="8">
    <source>
        <dbReference type="Proteomes" id="UP000624703"/>
    </source>
</evidence>
<dbReference type="EMBL" id="JAENIM010000021">
    <property type="protein sequence ID" value="MBK1790289.1"/>
    <property type="molecule type" value="Genomic_DNA"/>
</dbReference>
<evidence type="ECO:0000259" key="6">
    <source>
        <dbReference type="PROSITE" id="PS51123"/>
    </source>
</evidence>
<protein>
    <submittedName>
        <fullName evidence="7">OmpA family protein</fullName>
    </submittedName>
</protein>
<dbReference type="CDD" id="cd07185">
    <property type="entry name" value="OmpA_C-like"/>
    <property type="match status" value="1"/>
</dbReference>
<dbReference type="GO" id="GO:0009279">
    <property type="term" value="C:cell outer membrane"/>
    <property type="evidence" value="ECO:0007669"/>
    <property type="project" value="UniProtKB-SubCell"/>
</dbReference>
<evidence type="ECO:0000256" key="2">
    <source>
        <dbReference type="ARBA" id="ARBA00023136"/>
    </source>
</evidence>
<evidence type="ECO:0000256" key="1">
    <source>
        <dbReference type="ARBA" id="ARBA00004442"/>
    </source>
</evidence>
<evidence type="ECO:0000313" key="7">
    <source>
        <dbReference type="EMBL" id="MBK1790289.1"/>
    </source>
</evidence>
<dbReference type="InterPro" id="IPR050330">
    <property type="entry name" value="Bact_OuterMem_StrucFunc"/>
</dbReference>
<dbReference type="RefSeq" id="WP_200310325.1">
    <property type="nucleotide sequence ID" value="NZ_JAENIM010000021.1"/>
</dbReference>
<dbReference type="PROSITE" id="PS51123">
    <property type="entry name" value="OMPA_2"/>
    <property type="match status" value="1"/>
</dbReference>